<dbReference type="PANTHER" id="PTHR31616">
    <property type="entry name" value="TREHALASE"/>
    <property type="match status" value="1"/>
</dbReference>
<dbReference type="GO" id="GO:0004553">
    <property type="term" value="F:hydrolase activity, hydrolyzing O-glycosyl compounds"/>
    <property type="evidence" value="ECO:0007669"/>
    <property type="project" value="UniProtKB-ARBA"/>
</dbReference>
<evidence type="ECO:0000313" key="4">
    <source>
        <dbReference type="Proteomes" id="UP000267128"/>
    </source>
</evidence>
<accession>A0A3N0CNI8</accession>
<dbReference type="Pfam" id="PF19291">
    <property type="entry name" value="TREH_N"/>
    <property type="match status" value="1"/>
</dbReference>
<dbReference type="RefSeq" id="WP_123226147.1">
    <property type="nucleotide sequence ID" value="NZ_RJSE01000003.1"/>
</dbReference>
<feature type="domain" description="Trehalase-like N-terminal" evidence="2">
    <location>
        <begin position="3"/>
        <end position="145"/>
    </location>
</feature>
<protein>
    <submittedName>
        <fullName evidence="3">Glycoside hydrolase family 15 protein</fullName>
    </submittedName>
</protein>
<evidence type="ECO:0000313" key="3">
    <source>
        <dbReference type="EMBL" id="RNL65044.1"/>
    </source>
</evidence>
<evidence type="ECO:0000259" key="1">
    <source>
        <dbReference type="Pfam" id="PF00723"/>
    </source>
</evidence>
<gene>
    <name evidence="3" type="ORF">EFK50_03460</name>
</gene>
<comment type="caution">
    <text evidence="3">The sequence shown here is derived from an EMBL/GenBank/DDBJ whole genome shotgun (WGS) entry which is preliminary data.</text>
</comment>
<dbReference type="PANTHER" id="PTHR31616:SF0">
    <property type="entry name" value="GLUCAN 1,4-ALPHA-GLUCOSIDASE"/>
    <property type="match status" value="1"/>
</dbReference>
<evidence type="ECO:0000259" key="2">
    <source>
        <dbReference type="Pfam" id="PF19291"/>
    </source>
</evidence>
<dbReference type="InterPro" id="IPR008928">
    <property type="entry name" value="6-hairpin_glycosidase_sf"/>
</dbReference>
<name>A0A3N0CNI8_9ACTN</name>
<dbReference type="OrthoDB" id="3902805at2"/>
<dbReference type="EMBL" id="RJSE01000003">
    <property type="protein sequence ID" value="RNL65044.1"/>
    <property type="molecule type" value="Genomic_DNA"/>
</dbReference>
<keyword evidence="3" id="KW-0378">Hydrolase</keyword>
<dbReference type="GO" id="GO:0005975">
    <property type="term" value="P:carbohydrate metabolic process"/>
    <property type="evidence" value="ECO:0007669"/>
    <property type="project" value="InterPro"/>
</dbReference>
<keyword evidence="4" id="KW-1185">Reference proteome</keyword>
<dbReference type="AlphaFoldDB" id="A0A3N0CNI8"/>
<dbReference type="Gene3D" id="1.50.10.10">
    <property type="match status" value="1"/>
</dbReference>
<sequence length="590" mass="64947">MGPIEDYGIIGDRHTAALIGLDGSVDWLCLPRFDSASCFSRLLGDPDSSRWLLGPAGEHTSTRRYLDGTNVLETTHTTATGEVQVLDLMPTGDRRADVVRRITGVRGTVRVRHEFTIRFDYGRIRPWVHRVDTGDGLVIVAVAGPDKVILAGPRLPDAVGGHHQDEFEVSAGEVLDFSLTWVPSHRDVPPRLDLDSRIASTLAEQRDWLAAAPDQGPFAAAVNRSLLTLYALTDEDTGGIVAAPTTSLPEDFGGVRNWDYRYSWLRDAALTVEAMIGDDHPERARPWRDWLLRAIAGDPEDLQVMYAVDGSRHLPETELDHLAGYAGSRPVRIGNGAVGQRQGDVIGEVLVALAAARDLGLTETTDSWSLQRTLANGIAESWHLPDNGIWEIRGPQRHFTHSRVMMWAGLDRMIRGVERHGLRGPVDEWRRVRDEIRSAVLDSGYDADRGTFTQHDATTEVDASLLLLPLVGFVEAGDPRMLGTLARIEEDLLRDGLLMRYRTGSGVDGLSGDEHPFLACSFWLAAVYARVGRTAEAEALMTRLVALSNDVGLLSEEYDVTGDRMAGNFPQAFSHLALIQAARVIERSRV</sequence>
<dbReference type="InterPro" id="IPR045582">
    <property type="entry name" value="Trehalase-like_N"/>
</dbReference>
<dbReference type="Pfam" id="PF00723">
    <property type="entry name" value="Glyco_hydro_15"/>
    <property type="match status" value="1"/>
</dbReference>
<dbReference type="InterPro" id="IPR012341">
    <property type="entry name" value="6hp_glycosidase-like_sf"/>
</dbReference>
<organism evidence="3 4">
    <name type="scientific">Nocardioides marmoriginsengisoli</name>
    <dbReference type="NCBI Taxonomy" id="661483"/>
    <lineage>
        <taxon>Bacteria</taxon>
        <taxon>Bacillati</taxon>
        <taxon>Actinomycetota</taxon>
        <taxon>Actinomycetes</taxon>
        <taxon>Propionibacteriales</taxon>
        <taxon>Nocardioidaceae</taxon>
        <taxon>Nocardioides</taxon>
    </lineage>
</organism>
<proteinExistence type="predicted"/>
<dbReference type="InterPro" id="IPR011613">
    <property type="entry name" value="GH15-like"/>
</dbReference>
<dbReference type="Proteomes" id="UP000267128">
    <property type="component" value="Unassembled WGS sequence"/>
</dbReference>
<feature type="domain" description="GH15-like" evidence="1">
    <location>
        <begin position="219"/>
        <end position="582"/>
    </location>
</feature>
<reference evidence="3 4" key="1">
    <citation type="submission" date="2018-11" db="EMBL/GenBank/DDBJ databases">
        <authorList>
            <person name="Li F."/>
        </authorList>
    </citation>
    <scope>NUCLEOTIDE SEQUENCE [LARGE SCALE GENOMIC DNA]</scope>
    <source>
        <strain evidence="3 4">Gsoil 097</strain>
    </source>
</reference>
<dbReference type="SUPFAM" id="SSF48208">
    <property type="entry name" value="Six-hairpin glycosidases"/>
    <property type="match status" value="1"/>
</dbReference>